<protein>
    <submittedName>
        <fullName evidence="2">Uncharacterized protein</fullName>
    </submittedName>
</protein>
<evidence type="ECO:0000313" key="2">
    <source>
        <dbReference type="EMBL" id="SAK82005.1"/>
    </source>
</evidence>
<evidence type="ECO:0000313" key="3">
    <source>
        <dbReference type="Proteomes" id="UP000054870"/>
    </source>
</evidence>
<proteinExistence type="predicted"/>
<evidence type="ECO:0000256" key="1">
    <source>
        <dbReference type="SAM" id="MobiDB-lite"/>
    </source>
</evidence>
<name>A0A158CI61_9BURK</name>
<comment type="caution">
    <text evidence="2">The sequence shown here is derived from an EMBL/GenBank/DDBJ whole genome shotgun (WGS) entry which is preliminary data.</text>
</comment>
<accession>A0A158CI61</accession>
<feature type="region of interest" description="Disordered" evidence="1">
    <location>
        <begin position="1"/>
        <end position="35"/>
    </location>
</feature>
<dbReference type="AlphaFoldDB" id="A0A158CI61"/>
<keyword evidence="3" id="KW-1185">Reference proteome</keyword>
<organism evidence="2 3">
    <name type="scientific">Caballeronia catudaia</name>
    <dbReference type="NCBI Taxonomy" id="1777136"/>
    <lineage>
        <taxon>Bacteria</taxon>
        <taxon>Pseudomonadati</taxon>
        <taxon>Pseudomonadota</taxon>
        <taxon>Betaproteobacteria</taxon>
        <taxon>Burkholderiales</taxon>
        <taxon>Burkholderiaceae</taxon>
        <taxon>Caballeronia</taxon>
    </lineage>
</organism>
<reference evidence="2" key="1">
    <citation type="submission" date="2016-01" db="EMBL/GenBank/DDBJ databases">
        <authorList>
            <person name="Peeters C."/>
        </authorList>
    </citation>
    <scope>NUCLEOTIDE SEQUENCE [LARGE SCALE GENOMIC DNA]</scope>
    <source>
        <strain evidence="2">LMG 29318</strain>
    </source>
</reference>
<gene>
    <name evidence="2" type="ORF">AWB75_05196</name>
</gene>
<dbReference type="EMBL" id="FCOF02000031">
    <property type="protein sequence ID" value="SAK82005.1"/>
    <property type="molecule type" value="Genomic_DNA"/>
</dbReference>
<feature type="compositionally biased region" description="Basic and acidic residues" evidence="1">
    <location>
        <begin position="16"/>
        <end position="29"/>
    </location>
</feature>
<sequence length="62" mass="7198">MVSRLDHTAAASEVVGSKENERDQRHYEPNKPTSDLSIRWSWSTRASQWDWMDYDVVKSGEA</sequence>
<dbReference type="Proteomes" id="UP000054870">
    <property type="component" value="Unassembled WGS sequence"/>
</dbReference>